<evidence type="ECO:0000256" key="4">
    <source>
        <dbReference type="ARBA" id="ARBA00035265"/>
    </source>
</evidence>
<dbReference type="PANTHER" id="PTHR13528">
    <property type="entry name" value="39S RIBOSOMAL PROTEIN L28, MITOCHONDRIAL"/>
    <property type="match status" value="1"/>
</dbReference>
<organism evidence="6 7">
    <name type="scientific">Gymnopilus dilepis</name>
    <dbReference type="NCBI Taxonomy" id="231916"/>
    <lineage>
        <taxon>Eukaryota</taxon>
        <taxon>Fungi</taxon>
        <taxon>Dikarya</taxon>
        <taxon>Basidiomycota</taxon>
        <taxon>Agaricomycotina</taxon>
        <taxon>Agaricomycetes</taxon>
        <taxon>Agaricomycetidae</taxon>
        <taxon>Agaricales</taxon>
        <taxon>Agaricineae</taxon>
        <taxon>Hymenogastraceae</taxon>
        <taxon>Gymnopilus</taxon>
    </lineage>
</organism>
<dbReference type="InterPro" id="IPR037147">
    <property type="entry name" value="Ribosomal_bL28_sf"/>
</dbReference>
<dbReference type="InParanoid" id="A0A409W8Q8"/>
<dbReference type="AlphaFoldDB" id="A0A409W8Q8"/>
<name>A0A409W8Q8_9AGAR</name>
<comment type="caution">
    <text evidence="6">The sequence shown here is derived from an EMBL/GenBank/DDBJ whole genome shotgun (WGS) entry which is preliminary data.</text>
</comment>
<dbReference type="PANTHER" id="PTHR13528:SF2">
    <property type="entry name" value="LARGE RIBOSOMAL SUBUNIT PROTEIN BL28M"/>
    <property type="match status" value="1"/>
</dbReference>
<dbReference type="GO" id="GO:0005762">
    <property type="term" value="C:mitochondrial large ribosomal subunit"/>
    <property type="evidence" value="ECO:0007669"/>
    <property type="project" value="TreeGrafter"/>
</dbReference>
<dbReference type="FunFam" id="2.30.170.40:FF:000003">
    <property type="entry name" value="54S ribosomal protein L24"/>
    <property type="match status" value="1"/>
</dbReference>
<evidence type="ECO:0000256" key="3">
    <source>
        <dbReference type="ARBA" id="ARBA00023274"/>
    </source>
</evidence>
<dbReference type="NCBIfam" id="TIGR00009">
    <property type="entry name" value="L28"/>
    <property type="match status" value="1"/>
</dbReference>
<proteinExistence type="inferred from homology"/>
<dbReference type="EMBL" id="NHYE01005305">
    <property type="protein sequence ID" value="PPQ74888.1"/>
    <property type="molecule type" value="Genomic_DNA"/>
</dbReference>
<dbReference type="FunCoup" id="A0A409W8Q8">
    <property type="interactions" value="120"/>
</dbReference>
<dbReference type="Pfam" id="PF00830">
    <property type="entry name" value="Ribosomal_L28"/>
    <property type="match status" value="1"/>
</dbReference>
<dbReference type="InterPro" id="IPR034704">
    <property type="entry name" value="Ribosomal_bL28/bL31-like_sf"/>
</dbReference>
<dbReference type="InterPro" id="IPR026569">
    <property type="entry name" value="Ribosomal_bL28"/>
</dbReference>
<comment type="similarity">
    <text evidence="1">Belongs to the bacterial ribosomal protein bL28 family.</text>
</comment>
<sequence>MLPTKALWEAVSQHFKRSNYGLFQGRMKQYGNNVPFSKHKTRRTWLPNVQQKRVQSEALGEEVRLKLTTRALRTIKKKGGLDNYLRTASPEFLGHTGMKLRHQILRKELEIQGSSEKTFPLVPPLKVQGVTFRNPPNLETARVARQKAAEWLGKKEGELASVAETIQYLQHTTLKPPPVASTTS</sequence>
<gene>
    <name evidence="6" type="ORF">CVT26_011449</name>
</gene>
<keyword evidence="2" id="KW-0689">Ribosomal protein</keyword>
<dbReference type="GO" id="GO:0006412">
    <property type="term" value="P:translation"/>
    <property type="evidence" value="ECO:0007669"/>
    <property type="project" value="InterPro"/>
</dbReference>
<keyword evidence="3" id="KW-0687">Ribonucleoprotein</keyword>
<dbReference type="STRING" id="231916.A0A409W8Q8"/>
<evidence type="ECO:0000313" key="6">
    <source>
        <dbReference type="EMBL" id="PPQ74888.1"/>
    </source>
</evidence>
<dbReference type="OrthoDB" id="361870at2759"/>
<dbReference type="SUPFAM" id="SSF143800">
    <property type="entry name" value="L28p-like"/>
    <property type="match status" value="1"/>
</dbReference>
<keyword evidence="7" id="KW-1185">Reference proteome</keyword>
<evidence type="ECO:0000313" key="7">
    <source>
        <dbReference type="Proteomes" id="UP000284706"/>
    </source>
</evidence>
<evidence type="ECO:0000256" key="2">
    <source>
        <dbReference type="ARBA" id="ARBA00022980"/>
    </source>
</evidence>
<dbReference type="GO" id="GO:0003735">
    <property type="term" value="F:structural constituent of ribosome"/>
    <property type="evidence" value="ECO:0007669"/>
    <property type="project" value="InterPro"/>
</dbReference>
<evidence type="ECO:0000256" key="1">
    <source>
        <dbReference type="ARBA" id="ARBA00008760"/>
    </source>
</evidence>
<dbReference type="HAMAP" id="MF_00373">
    <property type="entry name" value="Ribosomal_bL28"/>
    <property type="match status" value="1"/>
</dbReference>
<dbReference type="InterPro" id="IPR001383">
    <property type="entry name" value="Ribosomal_bL28_bact-type"/>
</dbReference>
<accession>A0A409W8Q8</accession>
<protein>
    <recommendedName>
        <fullName evidence="4">Large ribosomal subunit protein bL28c</fullName>
    </recommendedName>
    <alternativeName>
        <fullName evidence="5">Large ribosomal subunit protein bL28m</fullName>
    </alternativeName>
</protein>
<dbReference type="Gene3D" id="2.30.170.40">
    <property type="entry name" value="Ribosomal protein L28/L24"/>
    <property type="match status" value="1"/>
</dbReference>
<dbReference type="Proteomes" id="UP000284706">
    <property type="component" value="Unassembled WGS sequence"/>
</dbReference>
<evidence type="ECO:0000256" key="5">
    <source>
        <dbReference type="ARBA" id="ARBA00035269"/>
    </source>
</evidence>
<reference evidence="6 7" key="1">
    <citation type="journal article" date="2018" name="Evol. Lett.">
        <title>Horizontal gene cluster transfer increased hallucinogenic mushroom diversity.</title>
        <authorList>
            <person name="Reynolds H.T."/>
            <person name="Vijayakumar V."/>
            <person name="Gluck-Thaler E."/>
            <person name="Korotkin H.B."/>
            <person name="Matheny P.B."/>
            <person name="Slot J.C."/>
        </authorList>
    </citation>
    <scope>NUCLEOTIDE SEQUENCE [LARGE SCALE GENOMIC DNA]</scope>
    <source>
        <strain evidence="6 7">SRW20</strain>
    </source>
</reference>